<dbReference type="InterPro" id="IPR036097">
    <property type="entry name" value="HisK_dim/P_sf"/>
</dbReference>
<dbReference type="GO" id="GO:0016020">
    <property type="term" value="C:membrane"/>
    <property type="evidence" value="ECO:0007669"/>
    <property type="project" value="UniProtKB-SubCell"/>
</dbReference>
<comment type="subcellular location">
    <subcellularLocation>
        <location evidence="2">Membrane</location>
    </subcellularLocation>
</comment>
<dbReference type="InterPro" id="IPR004358">
    <property type="entry name" value="Sig_transdc_His_kin-like_C"/>
</dbReference>
<dbReference type="InterPro" id="IPR035965">
    <property type="entry name" value="PAS-like_dom_sf"/>
</dbReference>
<dbReference type="SUPFAM" id="SSF47384">
    <property type="entry name" value="Homodimeric domain of signal transducing histidine kinase"/>
    <property type="match status" value="1"/>
</dbReference>
<feature type="domain" description="Histidine kinase" evidence="11">
    <location>
        <begin position="205"/>
        <end position="425"/>
    </location>
</feature>
<proteinExistence type="predicted"/>
<reference evidence="12 13" key="1">
    <citation type="submission" date="2020-08" db="EMBL/GenBank/DDBJ databases">
        <title>Genome sequence of Diaphorobacter aerolatus KACC 16536T.</title>
        <authorList>
            <person name="Hyun D.-W."/>
            <person name="Bae J.-W."/>
        </authorList>
    </citation>
    <scope>NUCLEOTIDE SEQUENCE [LARGE SCALE GENOMIC DNA]</scope>
    <source>
        <strain evidence="12 13">KACC 16536</strain>
    </source>
</reference>
<dbReference type="Gene3D" id="3.30.450.20">
    <property type="entry name" value="PAS domain"/>
    <property type="match status" value="1"/>
</dbReference>
<evidence type="ECO:0000313" key="12">
    <source>
        <dbReference type="EMBL" id="QNP50302.1"/>
    </source>
</evidence>
<dbReference type="GO" id="GO:0000155">
    <property type="term" value="F:phosphorelay sensor kinase activity"/>
    <property type="evidence" value="ECO:0007669"/>
    <property type="project" value="InterPro"/>
</dbReference>
<dbReference type="InterPro" id="IPR003594">
    <property type="entry name" value="HATPase_dom"/>
</dbReference>
<dbReference type="InterPro" id="IPR036890">
    <property type="entry name" value="HATPase_C_sf"/>
</dbReference>
<dbReference type="Gene3D" id="3.30.565.10">
    <property type="entry name" value="Histidine kinase-like ATPase, C-terminal domain"/>
    <property type="match status" value="1"/>
</dbReference>
<name>A0A7H0GPT6_9BURK</name>
<dbReference type="AlphaFoldDB" id="A0A7H0GPT6"/>
<dbReference type="Proteomes" id="UP000516028">
    <property type="component" value="Chromosome"/>
</dbReference>
<keyword evidence="10" id="KW-0175">Coiled coil</keyword>
<evidence type="ECO:0000256" key="8">
    <source>
        <dbReference type="ARBA" id="ARBA00022989"/>
    </source>
</evidence>
<feature type="coiled-coil region" evidence="10">
    <location>
        <begin position="155"/>
        <end position="188"/>
    </location>
</feature>
<dbReference type="CDD" id="cd00075">
    <property type="entry name" value="HATPase"/>
    <property type="match status" value="1"/>
</dbReference>
<evidence type="ECO:0000256" key="9">
    <source>
        <dbReference type="ARBA" id="ARBA00023136"/>
    </source>
</evidence>
<evidence type="ECO:0000256" key="7">
    <source>
        <dbReference type="ARBA" id="ARBA00022777"/>
    </source>
</evidence>
<evidence type="ECO:0000256" key="6">
    <source>
        <dbReference type="ARBA" id="ARBA00022692"/>
    </source>
</evidence>
<keyword evidence="4" id="KW-0597">Phosphoprotein</keyword>
<evidence type="ECO:0000259" key="11">
    <source>
        <dbReference type="PROSITE" id="PS50109"/>
    </source>
</evidence>
<evidence type="ECO:0000256" key="5">
    <source>
        <dbReference type="ARBA" id="ARBA00022679"/>
    </source>
</evidence>
<evidence type="ECO:0000313" key="13">
    <source>
        <dbReference type="Proteomes" id="UP000516028"/>
    </source>
</evidence>
<dbReference type="EMBL" id="CP060783">
    <property type="protein sequence ID" value="QNP50302.1"/>
    <property type="molecule type" value="Genomic_DNA"/>
</dbReference>
<comment type="catalytic activity">
    <reaction evidence="1">
        <text>ATP + protein L-histidine = ADP + protein N-phospho-L-histidine.</text>
        <dbReference type="EC" id="2.7.13.3"/>
    </reaction>
</comment>
<accession>A0A7H0GPT6</accession>
<keyword evidence="5" id="KW-0808">Transferase</keyword>
<dbReference type="SUPFAM" id="SSF55785">
    <property type="entry name" value="PYP-like sensor domain (PAS domain)"/>
    <property type="match status" value="1"/>
</dbReference>
<dbReference type="PANTHER" id="PTHR45436:SF5">
    <property type="entry name" value="SENSOR HISTIDINE KINASE TRCS"/>
    <property type="match status" value="1"/>
</dbReference>
<dbReference type="SMART" id="SM00387">
    <property type="entry name" value="HATPase_c"/>
    <property type="match status" value="1"/>
</dbReference>
<dbReference type="InterPro" id="IPR005467">
    <property type="entry name" value="His_kinase_dom"/>
</dbReference>
<dbReference type="PRINTS" id="PR00344">
    <property type="entry name" value="BCTRLSENSOR"/>
</dbReference>
<dbReference type="EC" id="2.7.13.3" evidence="3"/>
<evidence type="ECO:0000256" key="1">
    <source>
        <dbReference type="ARBA" id="ARBA00000085"/>
    </source>
</evidence>
<evidence type="ECO:0000256" key="2">
    <source>
        <dbReference type="ARBA" id="ARBA00004370"/>
    </source>
</evidence>
<dbReference type="Pfam" id="PF02518">
    <property type="entry name" value="HATPase_c"/>
    <property type="match status" value="1"/>
</dbReference>
<dbReference type="SUPFAM" id="SSF55874">
    <property type="entry name" value="ATPase domain of HSP90 chaperone/DNA topoisomerase II/histidine kinase"/>
    <property type="match status" value="1"/>
</dbReference>
<keyword evidence="6" id="KW-0812">Transmembrane</keyword>
<dbReference type="PROSITE" id="PS50109">
    <property type="entry name" value="HIS_KIN"/>
    <property type="match status" value="1"/>
</dbReference>
<keyword evidence="8" id="KW-1133">Transmembrane helix</keyword>
<keyword evidence="9" id="KW-0472">Membrane</keyword>
<dbReference type="InterPro" id="IPR013656">
    <property type="entry name" value="PAS_4"/>
</dbReference>
<dbReference type="RefSeq" id="WP_187725809.1">
    <property type="nucleotide sequence ID" value="NZ_CP060783.1"/>
</dbReference>
<dbReference type="InterPro" id="IPR050428">
    <property type="entry name" value="TCS_sensor_his_kinase"/>
</dbReference>
<evidence type="ECO:0000256" key="4">
    <source>
        <dbReference type="ARBA" id="ARBA00022553"/>
    </source>
</evidence>
<organism evidence="12 13">
    <name type="scientific">Diaphorobacter aerolatus</name>
    <dbReference type="NCBI Taxonomy" id="1288495"/>
    <lineage>
        <taxon>Bacteria</taxon>
        <taxon>Pseudomonadati</taxon>
        <taxon>Pseudomonadota</taxon>
        <taxon>Betaproteobacteria</taxon>
        <taxon>Burkholderiales</taxon>
        <taxon>Comamonadaceae</taxon>
        <taxon>Diaphorobacter</taxon>
    </lineage>
</organism>
<sequence>MPSSTSSHKNSSAKSSLAASQAETWYAPGQLVRLFGQTPVNLAFWGSDQRLRMATLDWCNWFGLDPAKVIGRTLQELLPADYLAAWHPQFDTAARGETAQYTDLQQDSLGSQRWRHVHLSPQLPHFFSPSEADAPSPVQGVMMVMTDATREHLREQMLERQREQIQHLQQALQEQGDANAEVDKLRALLDWRTAMLTEHNEMLQLLSHEIRQPLNNASAAMQATMKAIDDLHLKNTDPATKALTRAEHVLQQVIGTLDNTLAAGTILAVGGKASSSSDTDLPTLIQLVMHDIAADQRPRISEQWDTNTRTVQLHPALMRLTIRNLLNNALAYAPEGTRVTLRISESDDPLALIIEVADNGPGISEELRPRLFDKGSRGSGNRNRAGAGLGLFIVRSVVQLHQGTVEALPNDPQGTIMRLVIPQGLAD</sequence>
<keyword evidence="7 12" id="KW-0418">Kinase</keyword>
<dbReference type="KEGG" id="daer:H9K75_11285"/>
<gene>
    <name evidence="12" type="ORF">H9K75_11285</name>
</gene>
<dbReference type="Pfam" id="PF08448">
    <property type="entry name" value="PAS_4"/>
    <property type="match status" value="1"/>
</dbReference>
<dbReference type="PANTHER" id="PTHR45436">
    <property type="entry name" value="SENSOR HISTIDINE KINASE YKOH"/>
    <property type="match status" value="1"/>
</dbReference>
<keyword evidence="13" id="KW-1185">Reference proteome</keyword>
<evidence type="ECO:0000256" key="3">
    <source>
        <dbReference type="ARBA" id="ARBA00012438"/>
    </source>
</evidence>
<protein>
    <recommendedName>
        <fullName evidence="3">histidine kinase</fullName>
        <ecNumber evidence="3">2.7.13.3</ecNumber>
    </recommendedName>
</protein>
<evidence type="ECO:0000256" key="10">
    <source>
        <dbReference type="SAM" id="Coils"/>
    </source>
</evidence>